<reference evidence="2 3" key="1">
    <citation type="submission" date="2017-07" db="EMBL/GenBank/DDBJ databases">
        <title>The complete genome sequence of Bacillus mesonae strain H20-5, an efficient strain improving plant abiotic stress resistance.</title>
        <authorList>
            <person name="Kim S.Y."/>
            <person name="Song H."/>
            <person name="Sang M.K."/>
            <person name="Weon H.-Y."/>
            <person name="Song J."/>
        </authorList>
    </citation>
    <scope>NUCLEOTIDE SEQUENCE [LARGE SCALE GENOMIC DNA]</scope>
    <source>
        <strain evidence="2 3">H20-5</strain>
    </source>
</reference>
<dbReference type="Pfam" id="PF12645">
    <property type="entry name" value="HTH_16"/>
    <property type="match status" value="1"/>
</dbReference>
<proteinExistence type="predicted"/>
<organism evidence="2 3">
    <name type="scientific">Neobacillus mesonae</name>
    <dbReference type="NCBI Taxonomy" id="1193713"/>
    <lineage>
        <taxon>Bacteria</taxon>
        <taxon>Bacillati</taxon>
        <taxon>Bacillota</taxon>
        <taxon>Bacilli</taxon>
        <taxon>Bacillales</taxon>
        <taxon>Bacillaceae</taxon>
        <taxon>Neobacillus</taxon>
    </lineage>
</organism>
<feature type="domain" description="Helix-turn-helix conjugative transposon-like" evidence="1">
    <location>
        <begin position="5"/>
        <end position="61"/>
    </location>
</feature>
<gene>
    <name evidence="2" type="ORF">CHR53_03385</name>
</gene>
<dbReference type="KEGG" id="nmk:CHR53_03385"/>
<sequence length="76" mass="8740">MVNLYDLTQKAKAGSKEAVAKIVEMFEPKVKKSSRFIAADNREDLEQELRMEIVKAVNRFETSSTPTFWGFIKTLK</sequence>
<evidence type="ECO:0000259" key="1">
    <source>
        <dbReference type="Pfam" id="PF12645"/>
    </source>
</evidence>
<dbReference type="STRING" id="1193713.GCA_001636315_03197"/>
<dbReference type="OrthoDB" id="2453202at2"/>
<keyword evidence="3" id="KW-1185">Reference proteome</keyword>
<dbReference type="RefSeq" id="WP_066391350.1">
    <property type="nucleotide sequence ID" value="NZ_CP022572.1"/>
</dbReference>
<dbReference type="Proteomes" id="UP000282892">
    <property type="component" value="Chromosome"/>
</dbReference>
<dbReference type="InterPro" id="IPR013325">
    <property type="entry name" value="RNA_pol_sigma_r2"/>
</dbReference>
<dbReference type="SUPFAM" id="SSF88946">
    <property type="entry name" value="Sigma2 domain of RNA polymerase sigma factors"/>
    <property type="match status" value="1"/>
</dbReference>
<dbReference type="GO" id="GO:0006352">
    <property type="term" value="P:DNA-templated transcription initiation"/>
    <property type="evidence" value="ECO:0007669"/>
    <property type="project" value="InterPro"/>
</dbReference>
<dbReference type="AlphaFoldDB" id="A0A3Q9QWE7"/>
<accession>A0A3Q9QWE7</accession>
<dbReference type="InterPro" id="IPR024760">
    <property type="entry name" value="HTH_dom_conjug_TS-like"/>
</dbReference>
<name>A0A3Q9QWE7_9BACI</name>
<evidence type="ECO:0000313" key="3">
    <source>
        <dbReference type="Proteomes" id="UP000282892"/>
    </source>
</evidence>
<dbReference type="GO" id="GO:0003700">
    <property type="term" value="F:DNA-binding transcription factor activity"/>
    <property type="evidence" value="ECO:0007669"/>
    <property type="project" value="InterPro"/>
</dbReference>
<protein>
    <submittedName>
        <fullName evidence="2">Helix-turn-helix domain-containing protein</fullName>
    </submittedName>
</protein>
<evidence type="ECO:0000313" key="2">
    <source>
        <dbReference type="EMBL" id="AZU60386.1"/>
    </source>
</evidence>
<dbReference type="EMBL" id="CP022572">
    <property type="protein sequence ID" value="AZU60386.1"/>
    <property type="molecule type" value="Genomic_DNA"/>
</dbReference>